<dbReference type="Proteomes" id="UP000257109">
    <property type="component" value="Unassembled WGS sequence"/>
</dbReference>
<proteinExistence type="predicted"/>
<protein>
    <submittedName>
        <fullName evidence="1">Uncharacterized protein</fullName>
    </submittedName>
</protein>
<dbReference type="EMBL" id="QJKJ01001472">
    <property type="protein sequence ID" value="RDY07414.1"/>
    <property type="molecule type" value="Genomic_DNA"/>
</dbReference>
<evidence type="ECO:0000313" key="2">
    <source>
        <dbReference type="Proteomes" id="UP000257109"/>
    </source>
</evidence>
<feature type="non-terminal residue" evidence="1">
    <location>
        <position position="1"/>
    </location>
</feature>
<dbReference type="AlphaFoldDB" id="A0A371HXJ9"/>
<organism evidence="1 2">
    <name type="scientific">Mucuna pruriens</name>
    <name type="common">Velvet bean</name>
    <name type="synonym">Dolichos pruriens</name>
    <dbReference type="NCBI Taxonomy" id="157652"/>
    <lineage>
        <taxon>Eukaryota</taxon>
        <taxon>Viridiplantae</taxon>
        <taxon>Streptophyta</taxon>
        <taxon>Embryophyta</taxon>
        <taxon>Tracheophyta</taxon>
        <taxon>Spermatophyta</taxon>
        <taxon>Magnoliopsida</taxon>
        <taxon>eudicotyledons</taxon>
        <taxon>Gunneridae</taxon>
        <taxon>Pentapetalae</taxon>
        <taxon>rosids</taxon>
        <taxon>fabids</taxon>
        <taxon>Fabales</taxon>
        <taxon>Fabaceae</taxon>
        <taxon>Papilionoideae</taxon>
        <taxon>50 kb inversion clade</taxon>
        <taxon>NPAAA clade</taxon>
        <taxon>indigoferoid/millettioid clade</taxon>
        <taxon>Phaseoleae</taxon>
        <taxon>Mucuna</taxon>
    </lineage>
</organism>
<accession>A0A371HXJ9</accession>
<reference evidence="1" key="1">
    <citation type="submission" date="2018-05" db="EMBL/GenBank/DDBJ databases">
        <title>Draft genome of Mucuna pruriens seed.</title>
        <authorList>
            <person name="Nnadi N.E."/>
            <person name="Vos R."/>
            <person name="Hasami M.H."/>
            <person name="Devisetty U.K."/>
            <person name="Aguiy J.C."/>
        </authorList>
    </citation>
    <scope>NUCLEOTIDE SEQUENCE [LARGE SCALE GENOMIC DNA]</scope>
    <source>
        <strain evidence="1">JCA_2017</strain>
    </source>
</reference>
<evidence type="ECO:0000313" key="1">
    <source>
        <dbReference type="EMBL" id="RDY07414.1"/>
    </source>
</evidence>
<gene>
    <name evidence="1" type="ORF">CR513_08476</name>
</gene>
<sequence length="312" mass="34608">MNNMKFQEDIHAALQDLRSQIRDLTTIANQLHSKRFGHNPPQTMPSPLEENIISTSVVEVADSVERAEVTASMDGVFDSTKMIEASPALVDLAKSADYVETVVALADMVEVAHSVMRPHTVQAQSVLQKENVESYLCCSFLHSRVHPVVHKLLQTLTAPSKESVRKCRREVIDVTSPASSLEVTLPIDPDWKSVLFGGSNTSSKSIIFALQEQMEASISTKYAKAKVQTQGTLDLNLKENSFEEWESDKDLGNYSFSKISAMGFVFGTTAKEFVSPHGHTPGNFKLPFWVCCEHVEGQVLLDRQVLLAHEFS</sequence>
<comment type="caution">
    <text evidence="1">The sequence shown here is derived from an EMBL/GenBank/DDBJ whole genome shotgun (WGS) entry which is preliminary data.</text>
</comment>
<keyword evidence="2" id="KW-1185">Reference proteome</keyword>
<name>A0A371HXJ9_MUCPR</name>